<dbReference type="PROSITE" id="PS50111">
    <property type="entry name" value="CHEMOTAXIS_TRANSDUC_2"/>
    <property type="match status" value="1"/>
</dbReference>
<dbReference type="InterPro" id="IPR003660">
    <property type="entry name" value="HAMP_dom"/>
</dbReference>
<dbReference type="InterPro" id="IPR051310">
    <property type="entry name" value="MCP_chemotaxis"/>
</dbReference>
<comment type="similarity">
    <text evidence="3">Belongs to the methyl-accepting chemotaxis (MCP) protein family.</text>
</comment>
<evidence type="ECO:0000256" key="2">
    <source>
        <dbReference type="ARBA" id="ARBA00022481"/>
    </source>
</evidence>
<comment type="subcellular location">
    <subcellularLocation>
        <location evidence="1">Membrane</location>
    </subcellularLocation>
</comment>
<evidence type="ECO:0000256" key="5">
    <source>
        <dbReference type="SAM" id="Phobius"/>
    </source>
</evidence>
<feature type="domain" description="HAMP" evidence="7">
    <location>
        <begin position="125"/>
        <end position="177"/>
    </location>
</feature>
<dbReference type="CDD" id="cd06225">
    <property type="entry name" value="HAMP"/>
    <property type="match status" value="1"/>
</dbReference>
<feature type="domain" description="Methyl-accepting transducer" evidence="6">
    <location>
        <begin position="182"/>
        <end position="411"/>
    </location>
</feature>
<dbReference type="SMART" id="SM00304">
    <property type="entry name" value="HAMP"/>
    <property type="match status" value="1"/>
</dbReference>
<organism evidence="8 9">
    <name type="scientific">Pseudoduganella rivuli</name>
    <dbReference type="NCBI Taxonomy" id="2666085"/>
    <lineage>
        <taxon>Bacteria</taxon>
        <taxon>Pseudomonadati</taxon>
        <taxon>Pseudomonadota</taxon>
        <taxon>Betaproteobacteria</taxon>
        <taxon>Burkholderiales</taxon>
        <taxon>Oxalobacteraceae</taxon>
        <taxon>Telluria group</taxon>
        <taxon>Pseudoduganella</taxon>
    </lineage>
</organism>
<dbReference type="PANTHER" id="PTHR43531">
    <property type="entry name" value="PROTEIN ICFG"/>
    <property type="match status" value="1"/>
</dbReference>
<gene>
    <name evidence="8" type="ORF">GJ700_27645</name>
</gene>
<dbReference type="Gene3D" id="1.10.287.950">
    <property type="entry name" value="Methyl-accepting chemotaxis protein"/>
    <property type="match status" value="1"/>
</dbReference>
<evidence type="ECO:0000256" key="3">
    <source>
        <dbReference type="ARBA" id="ARBA00029447"/>
    </source>
</evidence>
<dbReference type="PRINTS" id="PR00260">
    <property type="entry name" value="CHEMTRNSDUCR"/>
</dbReference>
<proteinExistence type="inferred from homology"/>
<keyword evidence="5" id="KW-1133">Transmembrane helix</keyword>
<accession>A0A7X2IT52</accession>
<dbReference type="FunFam" id="1.10.287.950:FF:000001">
    <property type="entry name" value="Methyl-accepting chemotaxis sensory transducer"/>
    <property type="match status" value="1"/>
</dbReference>
<dbReference type="SMART" id="SM00283">
    <property type="entry name" value="MA"/>
    <property type="match status" value="1"/>
</dbReference>
<evidence type="ECO:0000313" key="9">
    <source>
        <dbReference type="Proteomes" id="UP000446768"/>
    </source>
</evidence>
<sequence length="430" mass="44479">MRLLDLKIRGRLAIGYGGIVFFLIVLSAGGMGSMLAARGKTFDALDLHEAKLAQLRAERDSLLQTGSATPAQLAALSSLIRAEAAARSDVLEKSESDTRSRQKVLYGVLALLALGIAAFSRMVTRSITTPLARLQRVAHGIAGGQLGRQVAAGGKDEIGDVMRAMRAMDGALTGMVSSVTGSAGSIASSARELAAANADLSGRTESQAGSLAQTAATLAELTEAVGRNARHAQSAHAMVRKAAGAVQQGSADVLRAVEAMQAIRDGSRAVADVTSVIDTIAFQTNLLALNAAVEAARAGEEGRGFAVVAGEVRSLAQRAAAAAREIRELVDASEQETDAGVQLVSQAGDAMRDVAAEVARISALMQDIAEENQEQSRRIATVNGAVEQMDDTTQRNAALVEQAAAAAASMHEQSDALLAAARRFTVAEAV</sequence>
<keyword evidence="5" id="KW-0812">Transmembrane</keyword>
<evidence type="ECO:0000259" key="7">
    <source>
        <dbReference type="PROSITE" id="PS50885"/>
    </source>
</evidence>
<dbReference type="Proteomes" id="UP000446768">
    <property type="component" value="Unassembled WGS sequence"/>
</dbReference>
<dbReference type="AlphaFoldDB" id="A0A7X2IT52"/>
<dbReference type="GO" id="GO:0005886">
    <property type="term" value="C:plasma membrane"/>
    <property type="evidence" value="ECO:0007669"/>
    <property type="project" value="TreeGrafter"/>
</dbReference>
<feature type="transmembrane region" description="Helical" evidence="5">
    <location>
        <begin position="12"/>
        <end position="37"/>
    </location>
</feature>
<keyword evidence="4" id="KW-0807">Transducer</keyword>
<dbReference type="PANTHER" id="PTHR43531:SF14">
    <property type="entry name" value="METHYL-ACCEPTING CHEMOTAXIS PROTEIN I-RELATED"/>
    <property type="match status" value="1"/>
</dbReference>
<dbReference type="Pfam" id="PF00672">
    <property type="entry name" value="HAMP"/>
    <property type="match status" value="1"/>
</dbReference>
<keyword evidence="5" id="KW-0472">Membrane</keyword>
<comment type="caution">
    <text evidence="8">The sequence shown here is derived from an EMBL/GenBank/DDBJ whole genome shotgun (WGS) entry which is preliminary data.</text>
</comment>
<dbReference type="InterPro" id="IPR004089">
    <property type="entry name" value="MCPsignal_dom"/>
</dbReference>
<evidence type="ECO:0000256" key="1">
    <source>
        <dbReference type="ARBA" id="ARBA00004370"/>
    </source>
</evidence>
<reference evidence="8 9" key="1">
    <citation type="submission" date="2019-11" db="EMBL/GenBank/DDBJ databases">
        <title>Novel species isolated from a subtropical stream in China.</title>
        <authorList>
            <person name="Lu H."/>
        </authorList>
    </citation>
    <scope>NUCLEOTIDE SEQUENCE [LARGE SCALE GENOMIC DNA]</scope>
    <source>
        <strain evidence="8 9">FT92W</strain>
    </source>
</reference>
<dbReference type="InterPro" id="IPR004090">
    <property type="entry name" value="Chemotax_Me-accpt_rcpt"/>
</dbReference>
<evidence type="ECO:0000313" key="8">
    <source>
        <dbReference type="EMBL" id="MRV75500.1"/>
    </source>
</evidence>
<protein>
    <submittedName>
        <fullName evidence="8">HAMP domain-containing protein</fullName>
    </submittedName>
</protein>
<dbReference type="SUPFAM" id="SSF58104">
    <property type="entry name" value="Methyl-accepting chemotaxis protein (MCP) signaling domain"/>
    <property type="match status" value="1"/>
</dbReference>
<evidence type="ECO:0000259" key="6">
    <source>
        <dbReference type="PROSITE" id="PS50111"/>
    </source>
</evidence>
<evidence type="ECO:0000256" key="4">
    <source>
        <dbReference type="PROSITE-ProRule" id="PRU00284"/>
    </source>
</evidence>
<dbReference type="GO" id="GO:0007165">
    <property type="term" value="P:signal transduction"/>
    <property type="evidence" value="ECO:0007669"/>
    <property type="project" value="UniProtKB-KW"/>
</dbReference>
<dbReference type="Pfam" id="PF00015">
    <property type="entry name" value="MCPsignal"/>
    <property type="match status" value="1"/>
</dbReference>
<name>A0A7X2IT52_9BURK</name>
<dbReference type="GO" id="GO:0004888">
    <property type="term" value="F:transmembrane signaling receptor activity"/>
    <property type="evidence" value="ECO:0007669"/>
    <property type="project" value="InterPro"/>
</dbReference>
<dbReference type="RefSeq" id="WP_154380110.1">
    <property type="nucleotide sequence ID" value="NZ_WKJJ01000021.1"/>
</dbReference>
<dbReference type="GO" id="GO:0006935">
    <property type="term" value="P:chemotaxis"/>
    <property type="evidence" value="ECO:0007669"/>
    <property type="project" value="InterPro"/>
</dbReference>
<keyword evidence="2" id="KW-0488">Methylation</keyword>
<dbReference type="PROSITE" id="PS50885">
    <property type="entry name" value="HAMP"/>
    <property type="match status" value="1"/>
</dbReference>
<keyword evidence="9" id="KW-1185">Reference proteome</keyword>
<dbReference type="EMBL" id="WKJJ01000021">
    <property type="protein sequence ID" value="MRV75500.1"/>
    <property type="molecule type" value="Genomic_DNA"/>
</dbReference>